<dbReference type="PANTHER" id="PTHR41786">
    <property type="entry name" value="MOTILITY ACCESSORY FACTOR MAF"/>
    <property type="match status" value="1"/>
</dbReference>
<dbReference type="Proteomes" id="UP001596002">
    <property type="component" value="Unassembled WGS sequence"/>
</dbReference>
<comment type="caution">
    <text evidence="2">The sequence shown here is derived from an EMBL/GenBank/DDBJ whole genome shotgun (WGS) entry which is preliminary data.</text>
</comment>
<proteinExistence type="predicted"/>
<gene>
    <name evidence="2" type="ORF">ACFO8Q_12900</name>
</gene>
<accession>A0ABV9Q220</accession>
<dbReference type="Pfam" id="PF01973">
    <property type="entry name" value="MptE-like"/>
    <property type="match status" value="1"/>
</dbReference>
<dbReference type="EMBL" id="JBHSHC010000098">
    <property type="protein sequence ID" value="MFC4768246.1"/>
    <property type="molecule type" value="Genomic_DNA"/>
</dbReference>
<evidence type="ECO:0000313" key="3">
    <source>
        <dbReference type="Proteomes" id="UP001596002"/>
    </source>
</evidence>
<name>A0ABV9Q220_9BACL</name>
<reference evidence="3" key="1">
    <citation type="journal article" date="2019" name="Int. J. Syst. Evol. Microbiol.">
        <title>The Global Catalogue of Microorganisms (GCM) 10K type strain sequencing project: providing services to taxonomists for standard genome sequencing and annotation.</title>
        <authorList>
            <consortium name="The Broad Institute Genomics Platform"/>
            <consortium name="The Broad Institute Genome Sequencing Center for Infectious Disease"/>
            <person name="Wu L."/>
            <person name="Ma J."/>
        </authorList>
    </citation>
    <scope>NUCLEOTIDE SEQUENCE [LARGE SCALE GENOMIC DNA]</scope>
    <source>
        <strain evidence="3">WYCCWR 12678</strain>
    </source>
</reference>
<sequence length="622" mass="71077">MNRTLARNEDALREHRYKLYMSYLKWGDESEEGVVVQTEPSKSGIPTLHLQTFEGEGVVYSKYQPMIEVERWADEQRLEEAVILVGFGLGYPAIVLRRNNGKKVPMLILEPSRRVFVEAMKTVDLTDLIGDENCEFVIGEKVSVMAFWVGELLRKHLFKVTWLEWPAYRRLFKTTIEEIRNQVKKISKGIRLDQNTILLFQRDWCRNNLFNLNSILRNPGVNKLFGKFKGRPAIVVSAGPSLSKNVSLLHEIKGKAVIVCVDTAYRVLQNQGILPDLLVALDGSEKNYQHFIGVTPTDVPLVFLPTAHYKILEEHGKRCFSSNASHEFLISDVIQYVEEKGELMYGGSVATLAFDLAYRMGADPIILIGQDLAYPGGKAYADGTIYEDMKKSIHDGTRMLYVEGIDGEPVLTDHTLDHYRRWFEERIESLGSGIKVIDATEGGAKIAGTDVMTLNEVSKRFCIEKFDITGIINEAVVPPKEDLTKVIEELRRMSRVLHQLKRLAKLALKKNTELRDLYKVPRFRVKKVIECSDMLEQIELKINLLNQKKWLDLLIQHRLLTIIQGQYTKESPNENEYQKAMRITQNAELLYSGILEASIEIKGYVEEAINRIIRETNPGSEE</sequence>
<protein>
    <submittedName>
        <fullName evidence="2">Motility associated factor glycosyltransferase family protein</fullName>
    </submittedName>
</protein>
<organism evidence="2 3">
    <name type="scientific">Effusibacillus consociatus</name>
    <dbReference type="NCBI Taxonomy" id="1117041"/>
    <lineage>
        <taxon>Bacteria</taxon>
        <taxon>Bacillati</taxon>
        <taxon>Bacillota</taxon>
        <taxon>Bacilli</taxon>
        <taxon>Bacillales</taxon>
        <taxon>Alicyclobacillaceae</taxon>
        <taxon>Effusibacillus</taxon>
    </lineage>
</organism>
<dbReference type="PANTHER" id="PTHR41786:SF1">
    <property type="entry name" value="6-HYDROXYMETHYLPTERIN DIPHOSPHOKINASE MPTE-LIKE DOMAIN-CONTAINING PROTEIN"/>
    <property type="match status" value="1"/>
</dbReference>
<dbReference type="InterPro" id="IPR002826">
    <property type="entry name" value="MptE-like"/>
</dbReference>
<feature type="domain" description="6-hydroxymethylpterin diphosphokinase MptE-like" evidence="1">
    <location>
        <begin position="207"/>
        <end position="375"/>
    </location>
</feature>
<dbReference type="RefSeq" id="WP_380026196.1">
    <property type="nucleotide sequence ID" value="NZ_JBHSHC010000098.1"/>
</dbReference>
<evidence type="ECO:0000313" key="2">
    <source>
        <dbReference type="EMBL" id="MFC4768246.1"/>
    </source>
</evidence>
<keyword evidence="3" id="KW-1185">Reference proteome</keyword>
<evidence type="ECO:0000259" key="1">
    <source>
        <dbReference type="Pfam" id="PF01973"/>
    </source>
</evidence>